<dbReference type="Proteomes" id="UP000095751">
    <property type="component" value="Unassembled WGS sequence"/>
</dbReference>
<dbReference type="AlphaFoldDB" id="A0A1E7EKW6"/>
<name>A0A1E7EKW6_9STRA</name>
<evidence type="ECO:0000313" key="1">
    <source>
        <dbReference type="EMBL" id="OEU06560.1"/>
    </source>
</evidence>
<keyword evidence="2" id="KW-1185">Reference proteome</keyword>
<dbReference type="InterPro" id="IPR046341">
    <property type="entry name" value="SET_dom_sf"/>
</dbReference>
<evidence type="ECO:0008006" key="3">
    <source>
        <dbReference type="Google" id="ProtNLM"/>
    </source>
</evidence>
<dbReference type="InParanoid" id="A0A1E7EKW6"/>
<dbReference type="KEGG" id="fcy:FRACYDRAFT_254412"/>
<evidence type="ECO:0000313" key="2">
    <source>
        <dbReference type="Proteomes" id="UP000095751"/>
    </source>
</evidence>
<dbReference type="SUPFAM" id="SSF82199">
    <property type="entry name" value="SET domain"/>
    <property type="match status" value="1"/>
</dbReference>
<proteinExistence type="predicted"/>
<protein>
    <recommendedName>
        <fullName evidence="3">SET domain-containing protein</fullName>
    </recommendedName>
</protein>
<dbReference type="EMBL" id="KV784407">
    <property type="protein sequence ID" value="OEU06560.1"/>
    <property type="molecule type" value="Genomic_DNA"/>
</dbReference>
<dbReference type="Gene3D" id="2.170.270.10">
    <property type="entry name" value="SET domain"/>
    <property type="match status" value="1"/>
</dbReference>
<sequence>MGGIKGNYGMFTSVDLPTGASILANDGPNIPVIVDDRKTSKIFPDTDHMGLFDNVWWGLASRTSDQFRNGEFNYGESSAFNMVDLQINFGALPNCHPYRSNLDVLQPADGIDYDDRSYLSENHVNNPLRGSFSYYTGKNFFVDKPVEAGTELFLDYEGDWEQHGFPREQDYFSAAALGRKWILAALEKEEDDESCTNGNKNDPNTILPTDDLVNGAKALLKLTRIVSPESKLDRLGYDNFSYDDYEDTIDNGIYQLEQLTSRVLSLLPQTTDDWNKIYKRSWEIYFDRKTKIDPPPEKSIPDFPSIMDVADAMYDVSKPPPKSIQELRKTGICLDHIVAGSSKAPLETETATGQNIDSSNNMTIGRGAIAARFLPKGGLIVPVPLLHLLDRSLFEKLPQYIFSYEGENEDSFEEQILNYCFGHSQSTLVMCPITNAVLINHCSDRIGRFPCGSGGNGPNAEYRWASDSEWDIKTKETLTMTFDELGGTNHQQQHRMMSMEIMATRDIEEGEEVRTLLKSEC</sequence>
<gene>
    <name evidence="1" type="ORF">FRACYDRAFT_254412</name>
</gene>
<reference evidence="1 2" key="1">
    <citation type="submission" date="2016-09" db="EMBL/GenBank/DDBJ databases">
        <title>Extensive genetic diversity and differential bi-allelic expression allows diatom success in the polar Southern Ocean.</title>
        <authorList>
            <consortium name="DOE Joint Genome Institute"/>
            <person name="Mock T."/>
            <person name="Otillar R.P."/>
            <person name="Strauss J."/>
            <person name="Dupont C."/>
            <person name="Frickenhaus S."/>
            <person name="Maumus F."/>
            <person name="Mcmullan M."/>
            <person name="Sanges R."/>
            <person name="Schmutz J."/>
            <person name="Toseland A."/>
            <person name="Valas R."/>
            <person name="Veluchamy A."/>
            <person name="Ward B.J."/>
            <person name="Allen A."/>
            <person name="Barry K."/>
            <person name="Falciatore A."/>
            <person name="Ferrante M."/>
            <person name="Fortunato A.E."/>
            <person name="Gloeckner G."/>
            <person name="Gruber A."/>
            <person name="Hipkin R."/>
            <person name="Janech M."/>
            <person name="Kroth P."/>
            <person name="Leese F."/>
            <person name="Lindquist E."/>
            <person name="Lyon B.R."/>
            <person name="Martin J."/>
            <person name="Mayer C."/>
            <person name="Parker M."/>
            <person name="Quesneville H."/>
            <person name="Raymond J."/>
            <person name="Uhlig C."/>
            <person name="Valentin K.U."/>
            <person name="Worden A.Z."/>
            <person name="Armbrust E.V."/>
            <person name="Bowler C."/>
            <person name="Green B."/>
            <person name="Moulton V."/>
            <person name="Van Oosterhout C."/>
            <person name="Grigoriev I."/>
        </authorList>
    </citation>
    <scope>NUCLEOTIDE SEQUENCE [LARGE SCALE GENOMIC DNA]</scope>
    <source>
        <strain evidence="1 2">CCMP1102</strain>
    </source>
</reference>
<organism evidence="1 2">
    <name type="scientific">Fragilariopsis cylindrus CCMP1102</name>
    <dbReference type="NCBI Taxonomy" id="635003"/>
    <lineage>
        <taxon>Eukaryota</taxon>
        <taxon>Sar</taxon>
        <taxon>Stramenopiles</taxon>
        <taxon>Ochrophyta</taxon>
        <taxon>Bacillariophyta</taxon>
        <taxon>Bacillariophyceae</taxon>
        <taxon>Bacillariophycidae</taxon>
        <taxon>Bacillariales</taxon>
        <taxon>Bacillariaceae</taxon>
        <taxon>Fragilariopsis</taxon>
    </lineage>
</organism>
<accession>A0A1E7EKW6</accession>